<dbReference type="EMBL" id="AP011489">
    <property type="protein sequence ID" value="BBD82529.1"/>
    <property type="molecule type" value="Genomic_DNA"/>
</dbReference>
<dbReference type="AlphaFoldDB" id="A0A679B9J1"/>
<dbReference type="EMBL" id="AP011488">
    <property type="protein sequence ID" value="BBD82517.1"/>
    <property type="molecule type" value="Genomic_DNA"/>
</dbReference>
<organism evidence="2">
    <name type="scientific">Oryza sativa subsp. indica</name>
    <name type="common">Rice</name>
    <dbReference type="NCBI Taxonomy" id="39946"/>
    <lineage>
        <taxon>Eukaryota</taxon>
        <taxon>Viridiplantae</taxon>
        <taxon>Streptophyta</taxon>
        <taxon>Embryophyta</taxon>
        <taxon>Tracheophyta</taxon>
        <taxon>Spermatophyta</taxon>
        <taxon>Magnoliopsida</taxon>
        <taxon>Liliopsida</taxon>
        <taxon>Poales</taxon>
        <taxon>Poaceae</taxon>
        <taxon>BOP clade</taxon>
        <taxon>Oryzoideae</taxon>
        <taxon>Oryzeae</taxon>
        <taxon>Oryzinae</taxon>
        <taxon>Oryza</taxon>
        <taxon>Oryza sativa</taxon>
    </lineage>
</organism>
<evidence type="ECO:0000313" key="1">
    <source>
        <dbReference type="EMBL" id="BBD82517.1"/>
    </source>
</evidence>
<reference evidence="2" key="2">
    <citation type="submission" date="2009-05" db="EMBL/GenBank/DDBJ databases">
        <title>Oryza sativa Indica Group genomic DNA, chromosome 11, BAC clone:K0358C04, cultivar:Kasalath.</title>
        <authorList>
            <person name="Matsumoto T."/>
            <person name="Wu J."/>
            <person name="Kanamori H."/>
        </authorList>
    </citation>
    <scope>NUCLEOTIDE SEQUENCE</scope>
</reference>
<evidence type="ECO:0000313" key="2">
    <source>
        <dbReference type="EMBL" id="BBD82529.1"/>
    </source>
</evidence>
<reference evidence="1" key="1">
    <citation type="submission" date="2009-05" db="EMBL/GenBank/DDBJ databases">
        <title>Oryza sativa Indica Group genomic DNA, chromosome 11, BAC clone:K0177A07, cultivar:Kasalath.</title>
        <authorList>
            <person name="Matsumoto T."/>
            <person name="Wu J."/>
            <person name="Kanamori H."/>
        </authorList>
    </citation>
    <scope>NUCLEOTIDE SEQUENCE</scope>
</reference>
<proteinExistence type="predicted"/>
<sequence length="95" mass="9936">MGRKERWRKDGRWSIAMTAVGDLSVGVGSTATVVDRVINGGVERRRAGAVRPTYLLGGSKSTLPRGEQQSGALGQELGCVGDVLLDGKATGEDPP</sequence>
<name>A0A679B9J1_ORYSI</name>
<gene>
    <name evidence="2" type="primary">K0358C04.17</name>
    <name evidence="1" type="synonym">K0177A07.44</name>
</gene>
<accession>A0A679B9J1</accession>
<protein>
    <submittedName>
        <fullName evidence="2">Uncharacterized protein</fullName>
    </submittedName>
</protein>